<evidence type="ECO:0000313" key="1">
    <source>
        <dbReference type="EMBL" id="RHW42211.1"/>
    </source>
</evidence>
<organism evidence="1 2">
    <name type="scientific">Neobacillus notoginsengisoli</name>
    <dbReference type="NCBI Taxonomy" id="1578198"/>
    <lineage>
        <taxon>Bacteria</taxon>
        <taxon>Bacillati</taxon>
        <taxon>Bacillota</taxon>
        <taxon>Bacilli</taxon>
        <taxon>Bacillales</taxon>
        <taxon>Bacillaceae</taxon>
        <taxon>Neobacillus</taxon>
    </lineage>
</organism>
<reference evidence="1 2" key="1">
    <citation type="journal article" date="2017" name="Int. J. Syst. Evol. Microbiol.">
        <title>Bacillus notoginsengisoli sp. nov., a novel bacterium isolated from the rhizosphere of Panax notoginseng.</title>
        <authorList>
            <person name="Zhang M.Y."/>
            <person name="Cheng J."/>
            <person name="Cai Y."/>
            <person name="Zhang T.Y."/>
            <person name="Wu Y.Y."/>
            <person name="Manikprabhu D."/>
            <person name="Li W.J."/>
            <person name="Zhang Y.X."/>
        </authorList>
    </citation>
    <scope>NUCLEOTIDE SEQUENCE [LARGE SCALE GENOMIC DNA]</scope>
    <source>
        <strain evidence="1 2">JCM 30743</strain>
    </source>
</reference>
<dbReference type="OrthoDB" id="2453421at2"/>
<gene>
    <name evidence="1" type="ORF">D1B31_06165</name>
</gene>
<evidence type="ECO:0000313" key="2">
    <source>
        <dbReference type="Proteomes" id="UP000284416"/>
    </source>
</evidence>
<sequence length="83" mass="10011">MKLVSWSYTKKYNIKAIFDKFPCSLVIFRQIKEYYFVYTIKWNPLDPQVRRADLENMETLLNSELGTLENYQKRKAIKLPNSK</sequence>
<name>A0A417YXC3_9BACI</name>
<dbReference type="AlphaFoldDB" id="A0A417YXC3"/>
<dbReference type="EMBL" id="QWEG01000003">
    <property type="protein sequence ID" value="RHW42211.1"/>
    <property type="molecule type" value="Genomic_DNA"/>
</dbReference>
<protein>
    <submittedName>
        <fullName evidence="1">Uncharacterized protein</fullName>
    </submittedName>
</protein>
<comment type="caution">
    <text evidence="1">The sequence shown here is derived from an EMBL/GenBank/DDBJ whole genome shotgun (WGS) entry which is preliminary data.</text>
</comment>
<accession>A0A417YXC3</accession>
<proteinExistence type="predicted"/>
<keyword evidence="2" id="KW-1185">Reference proteome</keyword>
<dbReference type="RefSeq" id="WP_118919866.1">
    <property type="nucleotide sequence ID" value="NZ_QWEG01000003.1"/>
</dbReference>
<dbReference type="Proteomes" id="UP000284416">
    <property type="component" value="Unassembled WGS sequence"/>
</dbReference>